<accession>A0AAW1TLT6</accession>
<evidence type="ECO:0000313" key="4">
    <source>
        <dbReference type="EMBL" id="KAK9868936.1"/>
    </source>
</evidence>
<dbReference type="Gene3D" id="1.25.40.10">
    <property type="entry name" value="Tetratricopeptide repeat domain"/>
    <property type="match status" value="1"/>
</dbReference>
<evidence type="ECO:0000256" key="2">
    <source>
        <dbReference type="ARBA" id="ARBA00022803"/>
    </source>
</evidence>
<reference evidence="4 5" key="1">
    <citation type="journal article" date="2024" name="Nat. Commun.">
        <title>Phylogenomics reveals the evolutionary origins of lichenization in chlorophyte algae.</title>
        <authorList>
            <person name="Puginier C."/>
            <person name="Libourel C."/>
            <person name="Otte J."/>
            <person name="Skaloud P."/>
            <person name="Haon M."/>
            <person name="Grisel S."/>
            <person name="Petersen M."/>
            <person name="Berrin J.G."/>
            <person name="Delaux P.M."/>
            <person name="Dal Grande F."/>
            <person name="Keller J."/>
        </authorList>
    </citation>
    <scope>NUCLEOTIDE SEQUENCE [LARGE SCALE GENOMIC DNA]</scope>
    <source>
        <strain evidence="4 5">SAG 2523</strain>
    </source>
</reference>
<dbReference type="AlphaFoldDB" id="A0AAW1TLT6"/>
<dbReference type="PROSITE" id="PS50005">
    <property type="entry name" value="TPR"/>
    <property type="match status" value="1"/>
</dbReference>
<evidence type="ECO:0000256" key="3">
    <source>
        <dbReference type="PROSITE-ProRule" id="PRU00339"/>
    </source>
</evidence>
<feature type="repeat" description="TPR" evidence="3">
    <location>
        <begin position="68"/>
        <end position="101"/>
    </location>
</feature>
<dbReference type="EMBL" id="JALJOV010000005">
    <property type="protein sequence ID" value="KAK9868936.1"/>
    <property type="molecule type" value="Genomic_DNA"/>
</dbReference>
<dbReference type="SMART" id="SM00028">
    <property type="entry name" value="TPR"/>
    <property type="match status" value="2"/>
</dbReference>
<evidence type="ECO:0000313" key="5">
    <source>
        <dbReference type="Proteomes" id="UP001485043"/>
    </source>
</evidence>
<name>A0AAW1TLT6_9CHLO</name>
<keyword evidence="5" id="KW-1185">Reference proteome</keyword>
<proteinExistence type="predicted"/>
<keyword evidence="1" id="KW-0677">Repeat</keyword>
<dbReference type="InterPro" id="IPR050498">
    <property type="entry name" value="Ycf3"/>
</dbReference>
<dbReference type="Pfam" id="PF13424">
    <property type="entry name" value="TPR_12"/>
    <property type="match status" value="1"/>
</dbReference>
<sequence>MQSLSIRACLREQAVYHARYLLGRRFWACWLQQTDNFTKAFKEALEAKDFEAADQAWSRAIAQKPENAAAWSNRGTQRLQAGRWQEARQDLEKALTLEASKHQDGPSSILLNNLGNAEGAMGDWTAARQHFLEAAQDPDQGLSAMYQLNYSLGAFQEGDATTAIQGARSILRRDPFFLDARAALAAFLYAKGSHDQAEGEWEALQQSGDGFGSSMYNKQDAVERVRPRWPPRATAALQAFLSLSGSATATDYDGHQVTYTF</sequence>
<dbReference type="SUPFAM" id="SSF48452">
    <property type="entry name" value="TPR-like"/>
    <property type="match status" value="1"/>
</dbReference>
<dbReference type="InterPro" id="IPR019734">
    <property type="entry name" value="TPR_rpt"/>
</dbReference>
<dbReference type="PANTHER" id="PTHR44858:SF1">
    <property type="entry name" value="UDP-N-ACETYLGLUCOSAMINE--PEPTIDE N-ACETYLGLUCOSAMINYLTRANSFERASE SPINDLY-RELATED"/>
    <property type="match status" value="1"/>
</dbReference>
<dbReference type="Proteomes" id="UP001485043">
    <property type="component" value="Unassembled WGS sequence"/>
</dbReference>
<dbReference type="InterPro" id="IPR011990">
    <property type="entry name" value="TPR-like_helical_dom_sf"/>
</dbReference>
<comment type="caution">
    <text evidence="4">The sequence shown here is derived from an EMBL/GenBank/DDBJ whole genome shotgun (WGS) entry which is preliminary data.</text>
</comment>
<protein>
    <submittedName>
        <fullName evidence="4">Uncharacterized protein</fullName>
    </submittedName>
</protein>
<organism evidence="4 5">
    <name type="scientific">Apatococcus fuscideae</name>
    <dbReference type="NCBI Taxonomy" id="2026836"/>
    <lineage>
        <taxon>Eukaryota</taxon>
        <taxon>Viridiplantae</taxon>
        <taxon>Chlorophyta</taxon>
        <taxon>core chlorophytes</taxon>
        <taxon>Trebouxiophyceae</taxon>
        <taxon>Chlorellales</taxon>
        <taxon>Chlorellaceae</taxon>
        <taxon>Apatococcus</taxon>
    </lineage>
</organism>
<keyword evidence="2 3" id="KW-0802">TPR repeat</keyword>
<gene>
    <name evidence="4" type="ORF">WJX84_001834</name>
</gene>
<evidence type="ECO:0000256" key="1">
    <source>
        <dbReference type="ARBA" id="ARBA00022737"/>
    </source>
</evidence>
<dbReference type="PANTHER" id="PTHR44858">
    <property type="entry name" value="TETRATRICOPEPTIDE REPEAT PROTEIN 6"/>
    <property type="match status" value="1"/>
</dbReference>